<evidence type="ECO:0000256" key="3">
    <source>
        <dbReference type="ARBA" id="ARBA00004496"/>
    </source>
</evidence>
<keyword evidence="10 16" id="KW-0418">Kinase</keyword>
<feature type="active site" description="Proton acceptor" evidence="16">
    <location>
        <position position="111"/>
    </location>
</feature>
<dbReference type="AlphaFoldDB" id="A0A9D2ME48"/>
<keyword evidence="9 16" id="KW-0547">Nucleotide-binding</keyword>
<evidence type="ECO:0000313" key="18">
    <source>
        <dbReference type="EMBL" id="HJB59076.1"/>
    </source>
</evidence>
<comment type="subcellular location">
    <subcellularLocation>
        <location evidence="3 16">Cytoplasm</location>
    </subcellularLocation>
</comment>
<dbReference type="InterPro" id="IPR043129">
    <property type="entry name" value="ATPase_NBD"/>
</dbReference>
<feature type="binding site" evidence="16">
    <location>
        <begin position="109"/>
        <end position="112"/>
    </location>
    <ligand>
        <name>substrate</name>
    </ligand>
</feature>
<organism evidence="18 19">
    <name type="scientific">Candidatus Faecalibacterium faecipullorum</name>
    <dbReference type="NCBI Taxonomy" id="2838578"/>
    <lineage>
        <taxon>Bacteria</taxon>
        <taxon>Bacillati</taxon>
        <taxon>Bacillota</taxon>
        <taxon>Clostridia</taxon>
        <taxon>Eubacteriales</taxon>
        <taxon>Oscillospiraceae</taxon>
        <taxon>Faecalibacterium</taxon>
    </lineage>
</organism>
<dbReference type="GO" id="GO:0004594">
    <property type="term" value="F:pantothenate kinase activity"/>
    <property type="evidence" value="ECO:0007669"/>
    <property type="project" value="UniProtKB-UniRule"/>
</dbReference>
<keyword evidence="13 16" id="KW-0173">Coenzyme A biosynthesis</keyword>
<keyword evidence="7 16" id="KW-0963">Cytoplasm</keyword>
<feature type="compositionally biased region" description="Basic and acidic residues" evidence="17">
    <location>
        <begin position="260"/>
        <end position="281"/>
    </location>
</feature>
<comment type="catalytic activity">
    <reaction evidence="1 16">
        <text>(R)-pantothenate + ATP = (R)-4'-phosphopantothenate + ADP + H(+)</text>
        <dbReference type="Rhea" id="RHEA:16373"/>
        <dbReference type="ChEBI" id="CHEBI:10986"/>
        <dbReference type="ChEBI" id="CHEBI:15378"/>
        <dbReference type="ChEBI" id="CHEBI:29032"/>
        <dbReference type="ChEBI" id="CHEBI:30616"/>
        <dbReference type="ChEBI" id="CHEBI:456216"/>
        <dbReference type="EC" id="2.7.1.33"/>
    </reaction>
</comment>
<comment type="cofactor">
    <cofactor evidence="2">
        <name>K(+)</name>
        <dbReference type="ChEBI" id="CHEBI:29103"/>
    </cofactor>
</comment>
<comment type="cofactor">
    <cofactor evidence="16">
        <name>NH4(+)</name>
        <dbReference type="ChEBI" id="CHEBI:28938"/>
    </cofactor>
    <cofactor evidence="16">
        <name>K(+)</name>
        <dbReference type="ChEBI" id="CHEBI:29103"/>
    </cofactor>
    <text evidence="16">A monovalent cation. Ammonium or potassium.</text>
</comment>
<evidence type="ECO:0000256" key="16">
    <source>
        <dbReference type="HAMAP-Rule" id="MF_01274"/>
    </source>
</evidence>
<evidence type="ECO:0000256" key="6">
    <source>
        <dbReference type="ARBA" id="ARBA00012102"/>
    </source>
</evidence>
<dbReference type="GO" id="GO:0005524">
    <property type="term" value="F:ATP binding"/>
    <property type="evidence" value="ECO:0007669"/>
    <property type="project" value="UniProtKB-UniRule"/>
</dbReference>
<feature type="binding site" evidence="16">
    <location>
        <begin position="6"/>
        <end position="13"/>
    </location>
    <ligand>
        <name>ATP</name>
        <dbReference type="ChEBI" id="CHEBI:30616"/>
    </ligand>
</feature>
<sequence length="297" mass="32240">MILAIDIGNTTVALGGIRDGRVCFVAHMDTVRTRTAAEYRAEMERIFARRRNPERRVRFEGAVLTSVVPQLTGALAECARHYTGHDPVIVGPDIRTGLRMGVPDPAAVGKDRIADAAYAAAHYPLPVVTVDMGTATTFNVVDAERVFRGGVICPGLSTGLRALGDRCAQLPQIHLGRPRHAIGTTTQECMLSGSVMGTAVLLDGMTARIEEELGAPATLVLTGGLARYVAPLCRHPLTYDPELMMKGLGYLYELNARPARRGEGRHGKPDRRPEHKPDRRPRPSGQGRGQNRRRNAG</sequence>
<comment type="caution">
    <text evidence="16">Lacks conserved residue(s) required for the propagation of feature annotation.</text>
</comment>
<evidence type="ECO:0000256" key="11">
    <source>
        <dbReference type="ARBA" id="ARBA00022840"/>
    </source>
</evidence>
<dbReference type="GO" id="GO:0005737">
    <property type="term" value="C:cytoplasm"/>
    <property type="evidence" value="ECO:0007669"/>
    <property type="project" value="UniProtKB-SubCell"/>
</dbReference>
<evidence type="ECO:0000256" key="2">
    <source>
        <dbReference type="ARBA" id="ARBA00001958"/>
    </source>
</evidence>
<evidence type="ECO:0000256" key="12">
    <source>
        <dbReference type="ARBA" id="ARBA00022958"/>
    </source>
</evidence>
<comment type="pathway">
    <text evidence="4 16">Cofactor biosynthesis; coenzyme A biosynthesis; CoA from (R)-pantothenate: step 1/5.</text>
</comment>
<comment type="similarity">
    <text evidence="14 16">Belongs to the type III pantothenate kinase family.</text>
</comment>
<dbReference type="PANTHER" id="PTHR34265">
    <property type="entry name" value="TYPE III PANTOTHENATE KINASE"/>
    <property type="match status" value="1"/>
</dbReference>
<dbReference type="CDD" id="cd24015">
    <property type="entry name" value="ASKHA_NBD_PanK-III"/>
    <property type="match status" value="1"/>
</dbReference>
<keyword evidence="8 16" id="KW-0808">Transferase</keyword>
<dbReference type="HAMAP" id="MF_01274">
    <property type="entry name" value="Pantothen_kinase_3"/>
    <property type="match status" value="1"/>
</dbReference>
<reference evidence="18" key="2">
    <citation type="submission" date="2021-04" db="EMBL/GenBank/DDBJ databases">
        <authorList>
            <person name="Gilroy R."/>
        </authorList>
    </citation>
    <scope>NUCLEOTIDE SEQUENCE</scope>
    <source>
        <strain evidence="18">ChiHjej9B8-13557</strain>
    </source>
</reference>
<evidence type="ECO:0000256" key="10">
    <source>
        <dbReference type="ARBA" id="ARBA00022777"/>
    </source>
</evidence>
<dbReference type="GO" id="GO:0046872">
    <property type="term" value="F:metal ion binding"/>
    <property type="evidence" value="ECO:0007669"/>
    <property type="project" value="UniProtKB-KW"/>
</dbReference>
<feature type="region of interest" description="Disordered" evidence="17">
    <location>
        <begin position="259"/>
        <end position="297"/>
    </location>
</feature>
<comment type="function">
    <text evidence="16">Catalyzes the phosphorylation of pantothenate (Pan), the first step in CoA biosynthesis.</text>
</comment>
<reference evidence="18" key="1">
    <citation type="journal article" date="2021" name="PeerJ">
        <title>Extensive microbial diversity within the chicken gut microbiome revealed by metagenomics and culture.</title>
        <authorList>
            <person name="Gilroy R."/>
            <person name="Ravi A."/>
            <person name="Getino M."/>
            <person name="Pursley I."/>
            <person name="Horton D.L."/>
            <person name="Alikhan N.F."/>
            <person name="Baker D."/>
            <person name="Gharbi K."/>
            <person name="Hall N."/>
            <person name="Watson M."/>
            <person name="Adriaenssens E.M."/>
            <person name="Foster-Nyarko E."/>
            <person name="Jarju S."/>
            <person name="Secka A."/>
            <person name="Antonio M."/>
            <person name="Oren A."/>
            <person name="Chaudhuri R.R."/>
            <person name="La Ragione R."/>
            <person name="Hildebrand F."/>
            <person name="Pallen M.J."/>
        </authorList>
    </citation>
    <scope>NUCLEOTIDE SEQUENCE</scope>
    <source>
        <strain evidence="18">ChiHjej9B8-13557</strain>
    </source>
</reference>
<keyword evidence="16" id="KW-0479">Metal-binding</keyword>
<dbReference type="Pfam" id="PF03309">
    <property type="entry name" value="Pan_kinase"/>
    <property type="match status" value="1"/>
</dbReference>
<dbReference type="NCBIfam" id="TIGR00671">
    <property type="entry name" value="baf"/>
    <property type="match status" value="1"/>
</dbReference>
<evidence type="ECO:0000256" key="1">
    <source>
        <dbReference type="ARBA" id="ARBA00001206"/>
    </source>
</evidence>
<feature type="binding site" evidence="16">
    <location>
        <position position="186"/>
    </location>
    <ligand>
        <name>substrate</name>
    </ligand>
</feature>
<dbReference type="Proteomes" id="UP000824211">
    <property type="component" value="Unassembled WGS sequence"/>
</dbReference>
<dbReference type="EMBL" id="DWXX01000093">
    <property type="protein sequence ID" value="HJB59076.1"/>
    <property type="molecule type" value="Genomic_DNA"/>
</dbReference>
<dbReference type="SUPFAM" id="SSF53067">
    <property type="entry name" value="Actin-like ATPase domain"/>
    <property type="match status" value="2"/>
</dbReference>
<evidence type="ECO:0000256" key="7">
    <source>
        <dbReference type="ARBA" id="ARBA00022490"/>
    </source>
</evidence>
<dbReference type="EC" id="2.7.1.33" evidence="6 16"/>
<dbReference type="PANTHER" id="PTHR34265:SF1">
    <property type="entry name" value="TYPE III PANTOTHENATE KINASE"/>
    <property type="match status" value="1"/>
</dbReference>
<feature type="binding site" evidence="16">
    <location>
        <position position="131"/>
    </location>
    <ligand>
        <name>K(+)</name>
        <dbReference type="ChEBI" id="CHEBI:29103"/>
    </ligand>
</feature>
<evidence type="ECO:0000256" key="9">
    <source>
        <dbReference type="ARBA" id="ARBA00022741"/>
    </source>
</evidence>
<accession>A0A9D2ME48</accession>
<keyword evidence="12 16" id="KW-0630">Potassium</keyword>
<comment type="caution">
    <text evidence="18">The sequence shown here is derived from an EMBL/GenBank/DDBJ whole genome shotgun (WGS) entry which is preliminary data.</text>
</comment>
<evidence type="ECO:0000256" key="15">
    <source>
        <dbReference type="ARBA" id="ARBA00040883"/>
    </source>
</evidence>
<gene>
    <name evidence="16" type="primary">coaX</name>
    <name evidence="18" type="ORF">H9771_05405</name>
</gene>
<evidence type="ECO:0000256" key="13">
    <source>
        <dbReference type="ARBA" id="ARBA00022993"/>
    </source>
</evidence>
<dbReference type="InterPro" id="IPR004619">
    <property type="entry name" value="Type_III_PanK"/>
</dbReference>
<dbReference type="Gene3D" id="3.30.420.40">
    <property type="match status" value="2"/>
</dbReference>
<name>A0A9D2ME48_9FIRM</name>
<evidence type="ECO:0000313" key="19">
    <source>
        <dbReference type="Proteomes" id="UP000824211"/>
    </source>
</evidence>
<proteinExistence type="inferred from homology"/>
<evidence type="ECO:0000256" key="14">
    <source>
        <dbReference type="ARBA" id="ARBA00038036"/>
    </source>
</evidence>
<feature type="binding site" evidence="16">
    <location>
        <position position="134"/>
    </location>
    <ligand>
        <name>ATP</name>
        <dbReference type="ChEBI" id="CHEBI:30616"/>
    </ligand>
</feature>
<evidence type="ECO:0000256" key="4">
    <source>
        <dbReference type="ARBA" id="ARBA00005225"/>
    </source>
</evidence>
<keyword evidence="11 16" id="KW-0067">ATP-binding</keyword>
<comment type="subunit">
    <text evidence="5 16">Homodimer.</text>
</comment>
<evidence type="ECO:0000256" key="5">
    <source>
        <dbReference type="ARBA" id="ARBA00011738"/>
    </source>
</evidence>
<evidence type="ECO:0000256" key="17">
    <source>
        <dbReference type="SAM" id="MobiDB-lite"/>
    </source>
</evidence>
<protein>
    <recommendedName>
        <fullName evidence="15 16">Type III pantothenate kinase</fullName>
        <ecNumber evidence="6 16">2.7.1.33</ecNumber>
    </recommendedName>
    <alternativeName>
        <fullName evidence="16">PanK-III</fullName>
    </alternativeName>
    <alternativeName>
        <fullName evidence="16">Pantothenic acid kinase</fullName>
    </alternativeName>
</protein>
<dbReference type="GO" id="GO:0015937">
    <property type="term" value="P:coenzyme A biosynthetic process"/>
    <property type="evidence" value="ECO:0007669"/>
    <property type="project" value="UniProtKB-UniRule"/>
</dbReference>
<evidence type="ECO:0000256" key="8">
    <source>
        <dbReference type="ARBA" id="ARBA00022679"/>
    </source>
</evidence>